<proteinExistence type="predicted"/>
<accession>A0A8J8P3H8</accession>
<reference evidence="2" key="1">
    <citation type="submission" date="2019-06" db="EMBL/GenBank/DDBJ databases">
        <authorList>
            <person name="Zheng W."/>
        </authorList>
    </citation>
    <scope>NUCLEOTIDE SEQUENCE</scope>
    <source>
        <strain evidence="2">QDHG01</strain>
    </source>
</reference>
<dbReference type="Gene3D" id="3.40.50.300">
    <property type="entry name" value="P-loop containing nucleotide triphosphate hydrolases"/>
    <property type="match status" value="1"/>
</dbReference>
<dbReference type="InterPro" id="IPR027417">
    <property type="entry name" value="P-loop_NTPase"/>
</dbReference>
<dbReference type="CDD" id="cd00882">
    <property type="entry name" value="Ras_like_GTPase"/>
    <property type="match status" value="1"/>
</dbReference>
<gene>
    <name evidence="2" type="ORF">FGO68_gene10572</name>
</gene>
<organism evidence="2 3">
    <name type="scientific">Halteria grandinella</name>
    <dbReference type="NCBI Taxonomy" id="5974"/>
    <lineage>
        <taxon>Eukaryota</taxon>
        <taxon>Sar</taxon>
        <taxon>Alveolata</taxon>
        <taxon>Ciliophora</taxon>
        <taxon>Intramacronucleata</taxon>
        <taxon>Spirotrichea</taxon>
        <taxon>Stichotrichia</taxon>
        <taxon>Sporadotrichida</taxon>
        <taxon>Halteriidae</taxon>
        <taxon>Halteria</taxon>
    </lineage>
</organism>
<evidence type="ECO:0000256" key="1">
    <source>
        <dbReference type="SAM" id="MobiDB-lite"/>
    </source>
</evidence>
<dbReference type="Proteomes" id="UP000785679">
    <property type="component" value="Unassembled WGS sequence"/>
</dbReference>
<keyword evidence="3" id="KW-1185">Reference proteome</keyword>
<dbReference type="EMBL" id="RRYP01000855">
    <property type="protein sequence ID" value="TNV86746.1"/>
    <property type="molecule type" value="Genomic_DNA"/>
</dbReference>
<evidence type="ECO:0000313" key="2">
    <source>
        <dbReference type="EMBL" id="TNV86746.1"/>
    </source>
</evidence>
<feature type="region of interest" description="Disordered" evidence="1">
    <location>
        <begin position="74"/>
        <end position="107"/>
    </location>
</feature>
<dbReference type="AlphaFoldDB" id="A0A8J8P3H8"/>
<feature type="compositionally biased region" description="Basic residues" evidence="1">
    <location>
        <begin position="95"/>
        <end position="107"/>
    </location>
</feature>
<name>A0A8J8P3H8_HALGN</name>
<protein>
    <submittedName>
        <fullName evidence="2">Uncharacterized protein</fullName>
    </submittedName>
</protein>
<sequence>MANKCDIEGRTAVTREEMDHMQERTPNSMVVEVSARSGSQVFESIEKLCIKMAGLKKSTIGGVKLDKARHSKKLEDAGNNSYGEYEEQDQPAVKAKQKKKSSCCKSM</sequence>
<evidence type="ECO:0000313" key="3">
    <source>
        <dbReference type="Proteomes" id="UP000785679"/>
    </source>
</evidence>
<comment type="caution">
    <text evidence="2">The sequence shown here is derived from an EMBL/GenBank/DDBJ whole genome shotgun (WGS) entry which is preliminary data.</text>
</comment>